<dbReference type="Proteomes" id="UP000643403">
    <property type="component" value="Unassembled WGS sequence"/>
</dbReference>
<sequence>MTHVLIVEDDTTIRDGLAELLELEGFSVSRAANGRESLSQLNAGLRPDVIVLDLVMPVMDGLRFLKTVRGSAHGDIPVLVMTAVGDQVDLANLAEDIGCPVLSKTGPLEPLLAALHAFD</sequence>
<dbReference type="PROSITE" id="PS50110">
    <property type="entry name" value="RESPONSE_REGULATORY"/>
    <property type="match status" value="1"/>
</dbReference>
<proteinExistence type="predicted"/>
<feature type="modified residue" description="4-aspartylphosphate" evidence="2">
    <location>
        <position position="53"/>
    </location>
</feature>
<dbReference type="SMART" id="SM00448">
    <property type="entry name" value="REC"/>
    <property type="match status" value="1"/>
</dbReference>
<name>A0ABQ3C653_9GAMM</name>
<dbReference type="InterPro" id="IPR050595">
    <property type="entry name" value="Bact_response_regulator"/>
</dbReference>
<dbReference type="RefSeq" id="WP_189449522.1">
    <property type="nucleotide sequence ID" value="NZ_BMXY01000002.1"/>
</dbReference>
<dbReference type="Gene3D" id="3.40.50.2300">
    <property type="match status" value="1"/>
</dbReference>
<dbReference type="CDD" id="cd17574">
    <property type="entry name" value="REC_OmpR"/>
    <property type="match status" value="1"/>
</dbReference>
<evidence type="ECO:0000313" key="5">
    <source>
        <dbReference type="Proteomes" id="UP000643403"/>
    </source>
</evidence>
<evidence type="ECO:0000256" key="1">
    <source>
        <dbReference type="ARBA" id="ARBA00022553"/>
    </source>
</evidence>
<dbReference type="InterPro" id="IPR011006">
    <property type="entry name" value="CheY-like_superfamily"/>
</dbReference>
<keyword evidence="1 2" id="KW-0597">Phosphoprotein</keyword>
<dbReference type="EMBL" id="BMXY01000002">
    <property type="protein sequence ID" value="GGZ66156.1"/>
    <property type="molecule type" value="Genomic_DNA"/>
</dbReference>
<evidence type="ECO:0000259" key="3">
    <source>
        <dbReference type="PROSITE" id="PS50110"/>
    </source>
</evidence>
<dbReference type="PANTHER" id="PTHR44591:SF3">
    <property type="entry name" value="RESPONSE REGULATORY DOMAIN-CONTAINING PROTEIN"/>
    <property type="match status" value="1"/>
</dbReference>
<dbReference type="PANTHER" id="PTHR44591">
    <property type="entry name" value="STRESS RESPONSE REGULATOR PROTEIN 1"/>
    <property type="match status" value="1"/>
</dbReference>
<dbReference type="InterPro" id="IPR001789">
    <property type="entry name" value="Sig_transdc_resp-reg_receiver"/>
</dbReference>
<evidence type="ECO:0000313" key="4">
    <source>
        <dbReference type="EMBL" id="GGZ66156.1"/>
    </source>
</evidence>
<accession>A0ABQ3C653</accession>
<evidence type="ECO:0000256" key="2">
    <source>
        <dbReference type="PROSITE-ProRule" id="PRU00169"/>
    </source>
</evidence>
<organism evidence="4 5">
    <name type="scientific">Cognatilysobacter xinjiangensis</name>
    <dbReference type="NCBI Taxonomy" id="546892"/>
    <lineage>
        <taxon>Bacteria</taxon>
        <taxon>Pseudomonadati</taxon>
        <taxon>Pseudomonadota</taxon>
        <taxon>Gammaproteobacteria</taxon>
        <taxon>Lysobacterales</taxon>
        <taxon>Lysobacteraceae</taxon>
        <taxon>Cognatilysobacter</taxon>
    </lineage>
</organism>
<gene>
    <name evidence="4" type="ORF">GCM10008101_20350</name>
</gene>
<comment type="caution">
    <text evidence="4">The sequence shown here is derived from an EMBL/GenBank/DDBJ whole genome shotgun (WGS) entry which is preliminary data.</text>
</comment>
<dbReference type="SUPFAM" id="SSF52172">
    <property type="entry name" value="CheY-like"/>
    <property type="match status" value="1"/>
</dbReference>
<reference evidence="5" key="1">
    <citation type="journal article" date="2019" name="Int. J. Syst. Evol. Microbiol.">
        <title>The Global Catalogue of Microorganisms (GCM) 10K type strain sequencing project: providing services to taxonomists for standard genome sequencing and annotation.</title>
        <authorList>
            <consortium name="The Broad Institute Genomics Platform"/>
            <consortium name="The Broad Institute Genome Sequencing Center for Infectious Disease"/>
            <person name="Wu L."/>
            <person name="Ma J."/>
        </authorList>
    </citation>
    <scope>NUCLEOTIDE SEQUENCE [LARGE SCALE GENOMIC DNA]</scope>
    <source>
        <strain evidence="5">KCTC 22558</strain>
    </source>
</reference>
<feature type="domain" description="Response regulatory" evidence="3">
    <location>
        <begin position="3"/>
        <end position="119"/>
    </location>
</feature>
<dbReference type="Pfam" id="PF00072">
    <property type="entry name" value="Response_reg"/>
    <property type="match status" value="1"/>
</dbReference>
<keyword evidence="5" id="KW-1185">Reference proteome</keyword>
<protein>
    <recommendedName>
        <fullName evidence="3">Response regulatory domain-containing protein</fullName>
    </recommendedName>
</protein>